<dbReference type="Pfam" id="PF02585">
    <property type="entry name" value="PIG-L"/>
    <property type="match status" value="1"/>
</dbReference>
<dbReference type="EMBL" id="JAANES010000001">
    <property type="protein sequence ID" value="MBS3018424.1"/>
    <property type="molecule type" value="Genomic_DNA"/>
</dbReference>
<dbReference type="InterPro" id="IPR024078">
    <property type="entry name" value="LmbE-like_dom_sf"/>
</dbReference>
<name>A0ABS5LPK1_9BURK</name>
<sequence length="252" mass="28236">MEPLTSRMIVGRGTPESQWRHWLIRNPLEAVGAQELLQGVQRVVIVSPHPDDEVLGMAGVLMHCEESALRCMLLSVTSGEASHPDSLLWPPELLARTRERESAKALTLLCPGCTTVHLRIPDGQVQAHQVLLEAQLENLLQPVDAVFCPWRYDGHPDHEATAEACARVTTRLGCRLFEVPIWAWHWARPGDDSVPWRQAICIPLGAQQLKLKRQALDCFNSQLLPDPSTGRQAVLPDWATARLLRPFEVVLR</sequence>
<dbReference type="Gene3D" id="3.40.50.10320">
    <property type="entry name" value="LmbE-like"/>
    <property type="match status" value="1"/>
</dbReference>
<evidence type="ECO:0008006" key="3">
    <source>
        <dbReference type="Google" id="ProtNLM"/>
    </source>
</evidence>
<gene>
    <name evidence="1" type="ORF">DJFAAGMI_01156</name>
</gene>
<dbReference type="InterPro" id="IPR003737">
    <property type="entry name" value="GlcNAc_PI_deacetylase-related"/>
</dbReference>
<reference evidence="1 2" key="1">
    <citation type="submission" date="2020-03" db="EMBL/GenBank/DDBJ databases">
        <title>The role of nitrogen metabolism on polyethylene biodegradation.</title>
        <authorList>
            <person name="Peixoto J."/>
            <person name="Vizzotto C.S."/>
            <person name="Ramos A."/>
            <person name="Alves G."/>
            <person name="Steindorff A."/>
            <person name="Kruger R."/>
        </authorList>
    </citation>
    <scope>NUCLEOTIDE SEQUENCE [LARGE SCALE GENOMIC DNA]</scope>
    <source>
        <strain evidence="1 2">PE63</strain>
    </source>
</reference>
<dbReference type="PANTHER" id="PTHR12993">
    <property type="entry name" value="N-ACETYLGLUCOSAMINYL-PHOSPHATIDYLINOSITOL DE-N-ACETYLASE-RELATED"/>
    <property type="match status" value="1"/>
</dbReference>
<keyword evidence="2" id="KW-1185">Reference proteome</keyword>
<proteinExistence type="predicted"/>
<organism evidence="1 2">
    <name type="scientific">Comamonas brasiliensis</name>
    <dbReference type="NCBI Taxonomy" id="1812482"/>
    <lineage>
        <taxon>Bacteria</taxon>
        <taxon>Pseudomonadati</taxon>
        <taxon>Pseudomonadota</taxon>
        <taxon>Betaproteobacteria</taxon>
        <taxon>Burkholderiales</taxon>
        <taxon>Comamonadaceae</taxon>
        <taxon>Comamonas</taxon>
    </lineage>
</organism>
<dbReference type="Proteomes" id="UP001647436">
    <property type="component" value="Unassembled WGS sequence"/>
</dbReference>
<accession>A0ABS5LPK1</accession>
<dbReference type="RefSeq" id="WP_211456292.1">
    <property type="nucleotide sequence ID" value="NZ_JAANES010000001.1"/>
</dbReference>
<dbReference type="PANTHER" id="PTHR12993:SF29">
    <property type="entry name" value="BLR3841 PROTEIN"/>
    <property type="match status" value="1"/>
</dbReference>
<protein>
    <recommendedName>
        <fullName evidence="3">PIG-L family deacetylase</fullName>
    </recommendedName>
</protein>
<evidence type="ECO:0000313" key="2">
    <source>
        <dbReference type="Proteomes" id="UP001647436"/>
    </source>
</evidence>
<evidence type="ECO:0000313" key="1">
    <source>
        <dbReference type="EMBL" id="MBS3018424.1"/>
    </source>
</evidence>
<comment type="caution">
    <text evidence="1">The sequence shown here is derived from an EMBL/GenBank/DDBJ whole genome shotgun (WGS) entry which is preliminary data.</text>
</comment>
<dbReference type="SUPFAM" id="SSF102588">
    <property type="entry name" value="LmbE-like"/>
    <property type="match status" value="1"/>
</dbReference>